<evidence type="ECO:0000259" key="8">
    <source>
        <dbReference type="Pfam" id="PF02838"/>
    </source>
</evidence>
<comment type="similarity">
    <text evidence="2">Belongs to the glycosyl hydrolase 20 family.</text>
</comment>
<comment type="catalytic activity">
    <reaction evidence="1">
        <text>Hydrolysis of terminal non-reducing N-acetyl-D-hexosamine residues in N-acetyl-beta-D-hexosaminides.</text>
        <dbReference type="EC" id="3.2.1.52"/>
    </reaction>
</comment>
<dbReference type="Pfam" id="PF02838">
    <property type="entry name" value="Glyco_hydro_20b"/>
    <property type="match status" value="1"/>
</dbReference>
<proteinExistence type="inferred from homology"/>
<evidence type="ECO:0000313" key="11">
    <source>
        <dbReference type="Proteomes" id="UP001580928"/>
    </source>
</evidence>
<dbReference type="SUPFAM" id="SSF55545">
    <property type="entry name" value="beta-N-acetylhexosaminidase-like domain"/>
    <property type="match status" value="1"/>
</dbReference>
<feature type="signal peptide" evidence="6">
    <location>
        <begin position="1"/>
        <end position="20"/>
    </location>
</feature>
<dbReference type="Gene3D" id="3.30.379.10">
    <property type="entry name" value="Chitobiase/beta-hexosaminidase domain 2-like"/>
    <property type="match status" value="1"/>
</dbReference>
<feature type="domain" description="GH29D-like beta-sandwich" evidence="9">
    <location>
        <begin position="550"/>
        <end position="601"/>
    </location>
</feature>
<evidence type="ECO:0000256" key="6">
    <source>
        <dbReference type="SAM" id="SignalP"/>
    </source>
</evidence>
<comment type="caution">
    <text evidence="10">The sequence shown here is derived from an EMBL/GenBank/DDBJ whole genome shotgun (WGS) entry which is preliminary data.</text>
</comment>
<evidence type="ECO:0000313" key="10">
    <source>
        <dbReference type="EMBL" id="MFB5947021.1"/>
    </source>
</evidence>
<dbReference type="EC" id="3.2.1.52" evidence="3"/>
<dbReference type="CDD" id="cd06563">
    <property type="entry name" value="GH20_chitobiase-like"/>
    <property type="match status" value="1"/>
</dbReference>
<dbReference type="InterPro" id="IPR025705">
    <property type="entry name" value="Beta_hexosaminidase_sua/sub"/>
</dbReference>
<keyword evidence="11" id="KW-1185">Reference proteome</keyword>
<dbReference type="PRINTS" id="PR00738">
    <property type="entry name" value="GLHYDRLASE20"/>
</dbReference>
<dbReference type="InterPro" id="IPR015882">
    <property type="entry name" value="HEX_bac_N"/>
</dbReference>
<dbReference type="InterPro" id="IPR017853">
    <property type="entry name" value="GH"/>
</dbReference>
<accession>A0ABV5CHI4</accession>
<dbReference type="EMBL" id="JBBVGT010000003">
    <property type="protein sequence ID" value="MFB5947021.1"/>
    <property type="molecule type" value="Genomic_DNA"/>
</dbReference>
<dbReference type="Pfam" id="PF00728">
    <property type="entry name" value="Glyco_hydro_20"/>
    <property type="match status" value="1"/>
</dbReference>
<dbReference type="Pfam" id="PF13290">
    <property type="entry name" value="CHB_HEX_C_1"/>
    <property type="match status" value="1"/>
</dbReference>
<evidence type="ECO:0000256" key="1">
    <source>
        <dbReference type="ARBA" id="ARBA00001231"/>
    </source>
</evidence>
<keyword evidence="5" id="KW-0326">Glycosidase</keyword>
<dbReference type="Proteomes" id="UP001580928">
    <property type="component" value="Unassembled WGS sequence"/>
</dbReference>
<evidence type="ECO:0000259" key="9">
    <source>
        <dbReference type="Pfam" id="PF13290"/>
    </source>
</evidence>
<evidence type="ECO:0000259" key="7">
    <source>
        <dbReference type="Pfam" id="PF00728"/>
    </source>
</evidence>
<evidence type="ECO:0000256" key="3">
    <source>
        <dbReference type="ARBA" id="ARBA00012663"/>
    </source>
</evidence>
<dbReference type="Gene3D" id="3.20.20.80">
    <property type="entry name" value="Glycosidases"/>
    <property type="match status" value="1"/>
</dbReference>
<protein>
    <recommendedName>
        <fullName evidence="3">beta-N-acetylhexosaminidase</fullName>
        <ecNumber evidence="3">3.2.1.52</ecNumber>
    </recommendedName>
</protein>
<gene>
    <name evidence="10" type="ORF">WKR92_14400</name>
</gene>
<dbReference type="PANTHER" id="PTHR22600">
    <property type="entry name" value="BETA-HEXOSAMINIDASE"/>
    <property type="match status" value="1"/>
</dbReference>
<dbReference type="InterPro" id="IPR059177">
    <property type="entry name" value="GH29D-like_dom"/>
</dbReference>
<name>A0ABV5CHI4_9SPHI</name>
<dbReference type="InterPro" id="IPR029018">
    <property type="entry name" value="Hex-like_dom2"/>
</dbReference>
<feature type="chain" id="PRO_5045257699" description="beta-N-acetylhexosaminidase" evidence="6">
    <location>
        <begin position="21"/>
        <end position="618"/>
    </location>
</feature>
<dbReference type="RefSeq" id="WP_375558550.1">
    <property type="nucleotide sequence ID" value="NZ_JBBVGT010000003.1"/>
</dbReference>
<organism evidence="10 11">
    <name type="scientific">Albibacterium profundi</name>
    <dbReference type="NCBI Taxonomy" id="3134906"/>
    <lineage>
        <taxon>Bacteria</taxon>
        <taxon>Pseudomonadati</taxon>
        <taxon>Bacteroidota</taxon>
        <taxon>Sphingobacteriia</taxon>
        <taxon>Sphingobacteriales</taxon>
        <taxon>Sphingobacteriaceae</taxon>
        <taxon>Albibacterium</taxon>
    </lineage>
</organism>
<sequence length="618" mass="70523">MKQLFLTCFVLLFVALVSRAQDISVIPQPVSVEERAGTYRIDPQTTIIYEKGNIDLRAICEKLSDQIEELTGFHLDVMEGNRSNAKGNIYLGLDKKLDTLGDEGYRLVVDENGIEASAQREAGVFYAAQTIYQLVPTNRSDEEVLASAEIPAVEISDKPRFGWRGLMLDVGRYFYSVDFIKEYIDNIAMHKMNTFHWHLTEDHGWRIEIKKYPKLTEVGAWRQGTQFSRFHEDINRNAHGGYYTQEQIREIVKYAQDRYVTIIPEIEMPGHATAALVAYPELSCTGGPFTIPEHWGIQKEIFCAGNEQTFEFLEGVLTEVIDLFPSPIIHIGGDEAPKDRWEVCPKCQKRIQEENLKDEHELQSYFITRIEKFVNSKGKKIIGWDEILEGGLAPNAMVMSWRGEKGGIAAAKLKHDVIMTPNTYAYLDYYQGEHDFEPRAIAGFLPLEKVYSYEPHHESFTDEEAAYIKGVQGNVWAEYIHTPEKVQYFAFPRAAALAEIAWSPASKKDWTSFKRRIEDQYKRYDLAGMNYSTSAYDVWIDSSIDTLGSVANVSLRTQSYQPEIRYTVDGTEPTAESPVYKDSFTVSLPGTVKAATFRDGERISHRSARSFYINPNNQ</sequence>
<dbReference type="SUPFAM" id="SSF51445">
    <property type="entry name" value="(Trans)glycosidases"/>
    <property type="match status" value="1"/>
</dbReference>
<dbReference type="InterPro" id="IPR015883">
    <property type="entry name" value="Glyco_hydro_20_cat"/>
</dbReference>
<evidence type="ECO:0000256" key="2">
    <source>
        <dbReference type="ARBA" id="ARBA00006285"/>
    </source>
</evidence>
<evidence type="ECO:0000256" key="5">
    <source>
        <dbReference type="ARBA" id="ARBA00023295"/>
    </source>
</evidence>
<keyword evidence="4" id="KW-0378">Hydrolase</keyword>
<keyword evidence="6" id="KW-0732">Signal</keyword>
<reference evidence="10 11" key="1">
    <citation type="submission" date="2024-04" db="EMBL/GenBank/DDBJ databases">
        <title>Albibacterium profundi sp. nov., isolated from sediment of the Challenger Deep of Mariana Trench.</title>
        <authorList>
            <person name="Wang Y."/>
        </authorList>
    </citation>
    <scope>NUCLEOTIDE SEQUENCE [LARGE SCALE GENOMIC DNA]</scope>
    <source>
        <strain evidence="10 11">RHL897</strain>
    </source>
</reference>
<feature type="domain" description="Beta-hexosaminidase bacterial type N-terminal" evidence="8">
    <location>
        <begin position="23"/>
        <end position="157"/>
    </location>
</feature>
<feature type="domain" description="Glycoside hydrolase family 20 catalytic" evidence="7">
    <location>
        <begin position="161"/>
        <end position="504"/>
    </location>
</feature>
<evidence type="ECO:0000256" key="4">
    <source>
        <dbReference type="ARBA" id="ARBA00022801"/>
    </source>
</evidence>
<dbReference type="PANTHER" id="PTHR22600:SF57">
    <property type="entry name" value="BETA-N-ACETYLHEXOSAMINIDASE"/>
    <property type="match status" value="1"/>
</dbReference>